<sequence>MNSDVVPASVILGFIACSASLVASVPCVDVLWFQLWCVSCVRVIVLLDVTVNSAMSFRWAVLNHACRRVVRATISVLNWSRWAKMGC</sequence>
<proteinExistence type="predicted"/>
<reference evidence="2" key="1">
    <citation type="journal article" date="2017" name="Plant J.">
        <title>The pomegranate (Punica granatum L.) genome and the genomics of punicalagin biosynthesis.</title>
        <authorList>
            <person name="Qin G."/>
            <person name="Xu C."/>
            <person name="Ming R."/>
            <person name="Tang H."/>
            <person name="Guyot R."/>
            <person name="Kramer E.M."/>
            <person name="Hu Y."/>
            <person name="Yi X."/>
            <person name="Qi Y."/>
            <person name="Xu X."/>
            <person name="Gao Z."/>
            <person name="Pan H."/>
            <person name="Jian J."/>
            <person name="Tian Y."/>
            <person name="Yue Z."/>
            <person name="Xu Y."/>
        </authorList>
    </citation>
    <scope>NUCLEOTIDE SEQUENCE [LARGE SCALE GENOMIC DNA]</scope>
    <source>
        <strain evidence="2">cv. Dabenzi</strain>
    </source>
</reference>
<dbReference type="Proteomes" id="UP000197138">
    <property type="component" value="Unassembled WGS sequence"/>
</dbReference>
<gene>
    <name evidence="1" type="ORF">CDL15_Pgr026324</name>
</gene>
<organism evidence="1 2">
    <name type="scientific">Punica granatum</name>
    <name type="common">Pomegranate</name>
    <dbReference type="NCBI Taxonomy" id="22663"/>
    <lineage>
        <taxon>Eukaryota</taxon>
        <taxon>Viridiplantae</taxon>
        <taxon>Streptophyta</taxon>
        <taxon>Embryophyta</taxon>
        <taxon>Tracheophyta</taxon>
        <taxon>Spermatophyta</taxon>
        <taxon>Magnoliopsida</taxon>
        <taxon>eudicotyledons</taxon>
        <taxon>Gunneridae</taxon>
        <taxon>Pentapetalae</taxon>
        <taxon>rosids</taxon>
        <taxon>malvids</taxon>
        <taxon>Myrtales</taxon>
        <taxon>Lythraceae</taxon>
        <taxon>Punica</taxon>
    </lineage>
</organism>
<dbReference type="EMBL" id="MTKT01000676">
    <property type="protein sequence ID" value="OWM89161.1"/>
    <property type="molecule type" value="Genomic_DNA"/>
</dbReference>
<evidence type="ECO:0000313" key="1">
    <source>
        <dbReference type="EMBL" id="OWM89161.1"/>
    </source>
</evidence>
<name>A0A218XXB5_PUNGR</name>
<dbReference type="AlphaFoldDB" id="A0A218XXB5"/>
<accession>A0A218XXB5</accession>
<comment type="caution">
    <text evidence="1">The sequence shown here is derived from an EMBL/GenBank/DDBJ whole genome shotgun (WGS) entry which is preliminary data.</text>
</comment>
<evidence type="ECO:0000313" key="2">
    <source>
        <dbReference type="Proteomes" id="UP000197138"/>
    </source>
</evidence>
<protein>
    <submittedName>
        <fullName evidence="1">Uncharacterized protein</fullName>
    </submittedName>
</protein>